<dbReference type="Proteomes" id="UP001644719">
    <property type="component" value="Unassembled WGS sequence"/>
</dbReference>
<evidence type="ECO:0008006" key="4">
    <source>
        <dbReference type="Google" id="ProtNLM"/>
    </source>
</evidence>
<sequence length="910" mass="107978">MKNEKILTVIKGQEFKLSLKDKIEINDIFYDQYLEAAAMLENIMANEESDKQPDWKKAETENNIIAFCGERGEGKSSAMFTFINAVVNEKEQKESTIFAQCENVKNTVFSEPIVIDPSAFDNVHNVLDIIIASIYQKFSDKYDVSPERFDNYRREQLLNEFQKVYKDISLLNDPAKMLEEEYDYEGSIEKISKMGESLRLRRDLSNLVKLYLDYMMPEDSRNQYTSKKLLIAIDDLDMCNANAYKMAEQIRKYLIIPDIVIVMALKVEQLQLCVQEENFKNYSNVLKNQEKIAGAILDVEDMAERYIAKLIPKSRRIYLPNVRYIENAKISYQKKNGEIIYEDKMTNSLNASLMDLIYMKTGMRFLLNEEKLNWLQPDNLRDTVNLIILLGDMKVPENDSEYLENIEKFTEYFEKEWIPQNCELVNYKEVQNLIRVPYLQLNSEAAYMLNKNYQNAEKRYPLLPANFLMDRANCFFWVMNWFWGYKNSMYDKKDDKFAYMFKILYTIELSKIRRSTRLEDMGDFLGGYIWGPGFDSILPEVEVKRTKISRSRFSLSTWDVYSAINRRVARLFGVRQPIPDNNRMSVSKIEIDDTEKEYKIITWVLVSLLTNTFSMQSDGNELLQHSQIQYTYTTPIIFDNYRLNSQVQICLENYLIGICSLESLYKKINIDILGVSKEEYKTIIDRIEQLNIEIVQTFRTIFSNIDFIMRFQEYCADKKRKQSKESGEKREFKRTKAVVDQFFRNVEHFCKDYIKKDFKAQLNCLILQDSKGKQVVFDISEVYGGFVQKRIEEFVSNLERQKEEQMRKLTERLNRQMVKIEPLQSVSTYLVNKSPKNAKKNIENLLHNIKCYYVRNENQRINYRFYDDIINYYQKIVEYELENPGMDLSDDLTEEYRLIVKEYSRYNEEK</sequence>
<accession>A0ABX2HAB0</accession>
<organism evidence="2 3">
    <name type="scientific">Blautia faecis</name>
    <dbReference type="NCBI Taxonomy" id="871665"/>
    <lineage>
        <taxon>Bacteria</taxon>
        <taxon>Bacillati</taxon>
        <taxon>Bacillota</taxon>
        <taxon>Clostridia</taxon>
        <taxon>Lachnospirales</taxon>
        <taxon>Lachnospiraceae</taxon>
        <taxon>Blautia</taxon>
    </lineage>
</organism>
<evidence type="ECO:0000313" key="2">
    <source>
        <dbReference type="EMBL" id="NSG86123.1"/>
    </source>
</evidence>
<keyword evidence="3" id="KW-1185">Reference proteome</keyword>
<dbReference type="RefSeq" id="WP_148463488.1">
    <property type="nucleotide sequence ID" value="NZ_JAAITS010000033.1"/>
</dbReference>
<name>A0ABX2HAB0_9FIRM</name>
<dbReference type="SUPFAM" id="SSF52540">
    <property type="entry name" value="P-loop containing nucleoside triphosphate hydrolases"/>
    <property type="match status" value="1"/>
</dbReference>
<keyword evidence="1" id="KW-0175">Coiled coil</keyword>
<proteinExistence type="predicted"/>
<reference evidence="2 3" key="1">
    <citation type="journal article" date="2020" name="Cell Host Microbe">
        <title>Functional and Genomic Variation between Human-Derived Isolates of Lachnospiraceae Reveals Inter- and Intra-Species Diversity.</title>
        <authorList>
            <person name="Sorbara M.T."/>
            <person name="Littmann E.R."/>
            <person name="Fontana E."/>
            <person name="Moody T.U."/>
            <person name="Kohout C.E."/>
            <person name="Gjonbalaj M."/>
            <person name="Eaton V."/>
            <person name="Seok R."/>
            <person name="Leiner I.M."/>
            <person name="Pamer E.G."/>
        </authorList>
    </citation>
    <scope>NUCLEOTIDE SEQUENCE [LARGE SCALE GENOMIC DNA]</scope>
    <source>
        <strain evidence="2 3">MSK.17.74</strain>
    </source>
</reference>
<dbReference type="EMBL" id="JAAITS010000033">
    <property type="protein sequence ID" value="NSG86123.1"/>
    <property type="molecule type" value="Genomic_DNA"/>
</dbReference>
<comment type="caution">
    <text evidence="2">The sequence shown here is derived from an EMBL/GenBank/DDBJ whole genome shotgun (WGS) entry which is preliminary data.</text>
</comment>
<evidence type="ECO:0000256" key="1">
    <source>
        <dbReference type="SAM" id="Coils"/>
    </source>
</evidence>
<dbReference type="InterPro" id="IPR027417">
    <property type="entry name" value="P-loop_NTPase"/>
</dbReference>
<gene>
    <name evidence="2" type="ORF">G5B17_12050</name>
</gene>
<protein>
    <recommendedName>
        <fullName evidence="4">KAP NTPase domain-containing protein</fullName>
    </recommendedName>
</protein>
<feature type="coiled-coil region" evidence="1">
    <location>
        <begin position="788"/>
        <end position="819"/>
    </location>
</feature>
<evidence type="ECO:0000313" key="3">
    <source>
        <dbReference type="Proteomes" id="UP001644719"/>
    </source>
</evidence>